<evidence type="ECO:0000313" key="2">
    <source>
        <dbReference type="Proteomes" id="UP000004625"/>
    </source>
</evidence>
<sequence length="70" mass="8182">MNGSKSGRDKTQNFVPTSFFHPNINQLSHGSESSFRPYKQIIQISTYTLEANRFFRHPLNFKKPIIPQKE</sequence>
<accession>G9ZPM3</accession>
<dbReference type="HOGENOM" id="CLU_2752786_0_0_9"/>
<dbReference type="Proteomes" id="UP000004625">
    <property type="component" value="Unassembled WGS sequence"/>
</dbReference>
<dbReference type="STRING" id="797515.HMPREF9103_01677"/>
<organism evidence="1 2">
    <name type="scientific">Lentilactobacillus parafarraginis F0439</name>
    <dbReference type="NCBI Taxonomy" id="797515"/>
    <lineage>
        <taxon>Bacteria</taxon>
        <taxon>Bacillati</taxon>
        <taxon>Bacillota</taxon>
        <taxon>Bacilli</taxon>
        <taxon>Lactobacillales</taxon>
        <taxon>Lactobacillaceae</taxon>
        <taxon>Lentilactobacillus</taxon>
    </lineage>
</organism>
<name>G9ZPM3_9LACO</name>
<protein>
    <submittedName>
        <fullName evidence="1">Uncharacterized protein</fullName>
    </submittedName>
</protein>
<gene>
    <name evidence="1" type="ORF">HMPREF9103_01677</name>
</gene>
<dbReference type="PATRIC" id="fig|797515.3.peg.1552"/>
<keyword evidence="2" id="KW-1185">Reference proteome</keyword>
<reference evidence="1 2" key="1">
    <citation type="submission" date="2011-09" db="EMBL/GenBank/DDBJ databases">
        <authorList>
            <person name="Weinstock G."/>
            <person name="Sodergren E."/>
            <person name="Clifton S."/>
            <person name="Fulton L."/>
            <person name="Fulton B."/>
            <person name="Courtney L."/>
            <person name="Fronick C."/>
            <person name="Harrison M."/>
            <person name="Strong C."/>
            <person name="Farmer C."/>
            <person name="Delahaunty K."/>
            <person name="Markovic C."/>
            <person name="Hall O."/>
            <person name="Minx P."/>
            <person name="Tomlinson C."/>
            <person name="Mitreva M."/>
            <person name="Hou S."/>
            <person name="Chen J."/>
            <person name="Wollam A."/>
            <person name="Pepin K.H."/>
            <person name="Johnson M."/>
            <person name="Bhonagiri V."/>
            <person name="Zhang X."/>
            <person name="Suruliraj S."/>
            <person name="Warren W."/>
            <person name="Chinwalla A."/>
            <person name="Mardis E.R."/>
            <person name="Wilson R.K."/>
        </authorList>
    </citation>
    <scope>NUCLEOTIDE SEQUENCE [LARGE SCALE GENOMIC DNA]</scope>
    <source>
        <strain evidence="1 2">F0439</strain>
    </source>
</reference>
<evidence type="ECO:0000313" key="1">
    <source>
        <dbReference type="EMBL" id="EHL98250.1"/>
    </source>
</evidence>
<comment type="caution">
    <text evidence="1">The sequence shown here is derived from an EMBL/GenBank/DDBJ whole genome shotgun (WGS) entry which is preliminary data.</text>
</comment>
<proteinExistence type="predicted"/>
<dbReference type="EMBL" id="AGEY01000078">
    <property type="protein sequence ID" value="EHL98250.1"/>
    <property type="molecule type" value="Genomic_DNA"/>
</dbReference>
<dbReference type="AlphaFoldDB" id="G9ZPM3"/>